<dbReference type="AlphaFoldDB" id="A0AAD3XWG6"/>
<feature type="domain" description="HMA" evidence="6">
    <location>
        <begin position="9"/>
        <end position="72"/>
    </location>
</feature>
<protein>
    <recommendedName>
        <fullName evidence="6">HMA domain-containing protein</fullName>
    </recommendedName>
</protein>
<dbReference type="EMBL" id="BSYO01000019">
    <property type="protein sequence ID" value="GMH18810.1"/>
    <property type="molecule type" value="Genomic_DNA"/>
</dbReference>
<feature type="region of interest" description="Disordered" evidence="5">
    <location>
        <begin position="154"/>
        <end position="191"/>
    </location>
</feature>
<feature type="region of interest" description="Disordered" evidence="5">
    <location>
        <begin position="95"/>
        <end position="137"/>
    </location>
</feature>
<feature type="compositionally biased region" description="Gly residues" evidence="5">
    <location>
        <begin position="262"/>
        <end position="275"/>
    </location>
</feature>
<keyword evidence="3" id="KW-0636">Prenylation</keyword>
<evidence type="ECO:0000256" key="4">
    <source>
        <dbReference type="ARBA" id="ARBA00024045"/>
    </source>
</evidence>
<accession>A0AAD3XWG6</accession>
<dbReference type="Pfam" id="PF00403">
    <property type="entry name" value="HMA"/>
    <property type="match status" value="1"/>
</dbReference>
<keyword evidence="8" id="KW-1185">Reference proteome</keyword>
<dbReference type="GO" id="GO:0046872">
    <property type="term" value="F:metal ion binding"/>
    <property type="evidence" value="ECO:0007669"/>
    <property type="project" value="UniProtKB-KW"/>
</dbReference>
<gene>
    <name evidence="7" type="ORF">Nepgr_020651</name>
</gene>
<feature type="compositionally biased region" description="Gly residues" evidence="5">
    <location>
        <begin position="306"/>
        <end position="359"/>
    </location>
</feature>
<proteinExistence type="inferred from homology"/>
<evidence type="ECO:0000313" key="7">
    <source>
        <dbReference type="EMBL" id="GMH18810.1"/>
    </source>
</evidence>
<dbReference type="PROSITE" id="PS50846">
    <property type="entry name" value="HMA_2"/>
    <property type="match status" value="1"/>
</dbReference>
<evidence type="ECO:0000256" key="5">
    <source>
        <dbReference type="SAM" id="MobiDB-lite"/>
    </source>
</evidence>
<evidence type="ECO:0000256" key="2">
    <source>
        <dbReference type="ARBA" id="ARBA00022723"/>
    </source>
</evidence>
<comment type="similarity">
    <text evidence="4">Belongs to the HIPP family.</text>
</comment>
<name>A0AAD3XWG6_NEPGR</name>
<comment type="caution">
    <text evidence="7">The sequence shown here is derived from an EMBL/GenBank/DDBJ whole genome shotgun (WGS) entry which is preliminary data.</text>
</comment>
<dbReference type="InterPro" id="IPR006121">
    <property type="entry name" value="HMA_dom"/>
</dbReference>
<organism evidence="7 8">
    <name type="scientific">Nepenthes gracilis</name>
    <name type="common">Slender pitcher plant</name>
    <dbReference type="NCBI Taxonomy" id="150966"/>
    <lineage>
        <taxon>Eukaryota</taxon>
        <taxon>Viridiplantae</taxon>
        <taxon>Streptophyta</taxon>
        <taxon>Embryophyta</taxon>
        <taxon>Tracheophyta</taxon>
        <taxon>Spermatophyta</taxon>
        <taxon>Magnoliopsida</taxon>
        <taxon>eudicotyledons</taxon>
        <taxon>Gunneridae</taxon>
        <taxon>Pentapetalae</taxon>
        <taxon>Caryophyllales</taxon>
        <taxon>Nepenthaceae</taxon>
        <taxon>Nepenthes</taxon>
    </lineage>
</organism>
<dbReference type="PANTHER" id="PTHR45868:SF74">
    <property type="entry name" value="HEAVY METAL-ASSOCIATED ISOPRENYLATED PLANT PROTEIN 33"/>
    <property type="match status" value="1"/>
</dbReference>
<reference evidence="7" key="1">
    <citation type="submission" date="2023-05" db="EMBL/GenBank/DDBJ databases">
        <title>Nepenthes gracilis genome sequencing.</title>
        <authorList>
            <person name="Fukushima K."/>
        </authorList>
    </citation>
    <scope>NUCLEOTIDE SEQUENCE</scope>
    <source>
        <strain evidence="7">SING2019-196</strain>
    </source>
</reference>
<evidence type="ECO:0000259" key="6">
    <source>
        <dbReference type="PROSITE" id="PS50846"/>
    </source>
</evidence>
<dbReference type="Proteomes" id="UP001279734">
    <property type="component" value="Unassembled WGS sequence"/>
</dbReference>
<dbReference type="FunFam" id="3.30.70.100:FF:000008">
    <property type="entry name" value="Copper transport protein ATOX1"/>
    <property type="match status" value="1"/>
</dbReference>
<keyword evidence="3" id="KW-0449">Lipoprotein</keyword>
<evidence type="ECO:0000256" key="1">
    <source>
        <dbReference type="ARBA" id="ARBA00022481"/>
    </source>
</evidence>
<feature type="region of interest" description="Disordered" evidence="5">
    <location>
        <begin position="243"/>
        <end position="359"/>
    </location>
</feature>
<feature type="compositionally biased region" description="Low complexity" evidence="5">
    <location>
        <begin position="249"/>
        <end position="261"/>
    </location>
</feature>
<dbReference type="InterPro" id="IPR036163">
    <property type="entry name" value="HMA_dom_sf"/>
</dbReference>
<dbReference type="SUPFAM" id="SSF55008">
    <property type="entry name" value="HMA, heavy metal-associated domain"/>
    <property type="match status" value="1"/>
</dbReference>
<keyword evidence="2" id="KW-0479">Metal-binding</keyword>
<feature type="compositionally biased region" description="Gly residues" evidence="5">
    <location>
        <begin position="287"/>
        <end position="297"/>
    </location>
</feature>
<sequence>MSKEEFLKIQTCALKVNIHCDGCKQKVKKILQKIDGVYTTHIDSEQGKVTVLGNVDIATLIKKLRKAGKHAEIWPAQKPSNNNNQNQLNNQFKNMQIDCGKGGNYQNSNNKSSHKGGNNHQPKGGHQNPQHQQQQLQQMKAFQDLKLPQFKDMKMPFKGAPKSVRFDLPPDEDLTDDELDEYDEEDFDDDDFYDNDYYDDDMDELQPINKVKPMMGNNGLGLQGGHPMMLNGMINAVQHPQLMNNPQTKGVNNGGANSSGSGKKGGGGGGGGGGINVQVHGGKEGKNGGGSKGGGGTANNNHGGNQNQGGGGGKNVGKNCGGGHGDAINGNGRGGSGGSSKDGNGGHGGGHGGKKGGGINDVMPVMGNTNPGFNHGIVGQVGQMPMTQTANVQMDRMGAIPAVHGLPAASANGGVGPGYFRGAAPEMMSSNPYQQQYLAQLMNQQRANGNERFQPMMYARPPPAVNFMPPYPYPYPPPPPPVADPYPHYFNDESTSSCNVM</sequence>
<keyword evidence="1" id="KW-0488">Methylation</keyword>
<evidence type="ECO:0000256" key="3">
    <source>
        <dbReference type="ARBA" id="ARBA00023289"/>
    </source>
</evidence>
<dbReference type="Gene3D" id="3.30.70.100">
    <property type="match status" value="1"/>
</dbReference>
<feature type="compositionally biased region" description="Low complexity" evidence="5">
    <location>
        <begin position="107"/>
        <end position="137"/>
    </location>
</feature>
<feature type="compositionally biased region" description="Acidic residues" evidence="5">
    <location>
        <begin position="169"/>
        <end position="191"/>
    </location>
</feature>
<dbReference type="PANTHER" id="PTHR45868">
    <property type="entry name" value="HEAVY METAL-ASSOCIATED ISOPRENYLATED PLANT PROTEIN 33-RELATED"/>
    <property type="match status" value="1"/>
</dbReference>
<dbReference type="CDD" id="cd00371">
    <property type="entry name" value="HMA"/>
    <property type="match status" value="1"/>
</dbReference>
<evidence type="ECO:0000313" key="8">
    <source>
        <dbReference type="Proteomes" id="UP001279734"/>
    </source>
</evidence>